<feature type="region of interest" description="Disordered" evidence="1">
    <location>
        <begin position="151"/>
        <end position="279"/>
    </location>
</feature>
<organism evidence="2 3">
    <name type="scientific">Lophium mytilinum</name>
    <dbReference type="NCBI Taxonomy" id="390894"/>
    <lineage>
        <taxon>Eukaryota</taxon>
        <taxon>Fungi</taxon>
        <taxon>Dikarya</taxon>
        <taxon>Ascomycota</taxon>
        <taxon>Pezizomycotina</taxon>
        <taxon>Dothideomycetes</taxon>
        <taxon>Pleosporomycetidae</taxon>
        <taxon>Mytilinidiales</taxon>
        <taxon>Mytilinidiaceae</taxon>
        <taxon>Lophium</taxon>
    </lineage>
</organism>
<evidence type="ECO:0000313" key="2">
    <source>
        <dbReference type="EMBL" id="KAF2497012.1"/>
    </source>
</evidence>
<feature type="compositionally biased region" description="Low complexity" evidence="1">
    <location>
        <begin position="242"/>
        <end position="254"/>
    </location>
</feature>
<sequence>MLPAVSQQSTVPSMYTCTSFVEAFRASHLLAPRLGEVLSGRRLVVVRVRERPAVTEQLVGIDHAPGSLSRGAASRHRPASLQASKPPSLRLLLQSSRPASARAGFASFSKQSHSLPSSIARASRKPRAQCASHLVHPIHPKSPGLALLHLSRLDTTPPPPLPPLPPNSISSSTTLPALSSPPKPLSRRDWVRPDAAREASNPARARVATLTLLPTPTNPCVEPCTAKGQLPHRRRSEPSTHSPPESDLSESLLLCSARSLDRPPPTASPSASLSQAHRTPPPYRLVFNRLLSPAPAPRSAGRVALPVPIARCAVWSLLSVVQPVAASDCLADHHALSCSFAPANDPLVCSSTSPLLGPPLVEQTSASTWCFSSIGVIPVRLSNATYILSSTYH</sequence>
<feature type="compositionally biased region" description="Low complexity" evidence="1">
    <location>
        <begin position="167"/>
        <end position="178"/>
    </location>
</feature>
<dbReference type="EMBL" id="MU004187">
    <property type="protein sequence ID" value="KAF2497012.1"/>
    <property type="molecule type" value="Genomic_DNA"/>
</dbReference>
<dbReference type="AlphaFoldDB" id="A0A6A6QY22"/>
<evidence type="ECO:0000313" key="3">
    <source>
        <dbReference type="Proteomes" id="UP000799750"/>
    </source>
</evidence>
<reference evidence="2" key="1">
    <citation type="journal article" date="2020" name="Stud. Mycol.">
        <title>101 Dothideomycetes genomes: a test case for predicting lifestyles and emergence of pathogens.</title>
        <authorList>
            <person name="Haridas S."/>
            <person name="Albert R."/>
            <person name="Binder M."/>
            <person name="Bloem J."/>
            <person name="Labutti K."/>
            <person name="Salamov A."/>
            <person name="Andreopoulos B."/>
            <person name="Baker S."/>
            <person name="Barry K."/>
            <person name="Bills G."/>
            <person name="Bluhm B."/>
            <person name="Cannon C."/>
            <person name="Castanera R."/>
            <person name="Culley D."/>
            <person name="Daum C."/>
            <person name="Ezra D."/>
            <person name="Gonzalez J."/>
            <person name="Henrissat B."/>
            <person name="Kuo A."/>
            <person name="Liang C."/>
            <person name="Lipzen A."/>
            <person name="Lutzoni F."/>
            <person name="Magnuson J."/>
            <person name="Mondo S."/>
            <person name="Nolan M."/>
            <person name="Ohm R."/>
            <person name="Pangilinan J."/>
            <person name="Park H.-J."/>
            <person name="Ramirez L."/>
            <person name="Alfaro M."/>
            <person name="Sun H."/>
            <person name="Tritt A."/>
            <person name="Yoshinaga Y."/>
            <person name="Zwiers L.-H."/>
            <person name="Turgeon B."/>
            <person name="Goodwin S."/>
            <person name="Spatafora J."/>
            <person name="Crous P."/>
            <person name="Grigoriev I."/>
        </authorList>
    </citation>
    <scope>NUCLEOTIDE SEQUENCE</scope>
    <source>
        <strain evidence="2">CBS 269.34</strain>
    </source>
</reference>
<keyword evidence="3" id="KW-1185">Reference proteome</keyword>
<feature type="compositionally biased region" description="Low complexity" evidence="1">
    <location>
        <begin position="209"/>
        <end position="219"/>
    </location>
</feature>
<feature type="compositionally biased region" description="Pro residues" evidence="1">
    <location>
        <begin position="156"/>
        <end position="166"/>
    </location>
</feature>
<evidence type="ECO:0000256" key="1">
    <source>
        <dbReference type="SAM" id="MobiDB-lite"/>
    </source>
</evidence>
<gene>
    <name evidence="2" type="ORF">BU16DRAFT_560319</name>
</gene>
<dbReference type="Proteomes" id="UP000799750">
    <property type="component" value="Unassembled WGS sequence"/>
</dbReference>
<feature type="region of interest" description="Disordered" evidence="1">
    <location>
        <begin position="64"/>
        <end position="88"/>
    </location>
</feature>
<name>A0A6A6QY22_9PEZI</name>
<feature type="compositionally biased region" description="Basic and acidic residues" evidence="1">
    <location>
        <begin position="186"/>
        <end position="197"/>
    </location>
</feature>
<proteinExistence type="predicted"/>
<protein>
    <submittedName>
        <fullName evidence="2">Uncharacterized protein</fullName>
    </submittedName>
</protein>
<accession>A0A6A6QY22</accession>